<feature type="region of interest" description="Disordered" evidence="1">
    <location>
        <begin position="79"/>
        <end position="99"/>
    </location>
</feature>
<organism evidence="2 3">
    <name type="scientific">Plectus sambesii</name>
    <dbReference type="NCBI Taxonomy" id="2011161"/>
    <lineage>
        <taxon>Eukaryota</taxon>
        <taxon>Metazoa</taxon>
        <taxon>Ecdysozoa</taxon>
        <taxon>Nematoda</taxon>
        <taxon>Chromadorea</taxon>
        <taxon>Plectida</taxon>
        <taxon>Plectina</taxon>
        <taxon>Plectoidea</taxon>
        <taxon>Plectidae</taxon>
        <taxon>Plectus</taxon>
    </lineage>
</organism>
<evidence type="ECO:0000256" key="1">
    <source>
        <dbReference type="SAM" id="MobiDB-lite"/>
    </source>
</evidence>
<dbReference type="WBParaSite" id="PSAMB.scaffold4166size15430.g23664.t1">
    <property type="protein sequence ID" value="PSAMB.scaffold4166size15430.g23664.t1"/>
    <property type="gene ID" value="PSAMB.scaffold4166size15430.g23664"/>
</dbReference>
<name>A0A914WHC3_9BILA</name>
<sequence length="99" mass="11078">MCEPAGRGGRVGAPGEQTQLRARRQIVGKLYRQAVCRSRPVFVLLSPLRRSVTRPDEAHAIRLLRWLTERRSGVRRLLAAGSARDGRRRPRSLTGHSVG</sequence>
<keyword evidence="2" id="KW-1185">Reference proteome</keyword>
<accession>A0A914WHC3</accession>
<dbReference type="AlphaFoldDB" id="A0A914WHC3"/>
<protein>
    <submittedName>
        <fullName evidence="3">Uncharacterized protein</fullName>
    </submittedName>
</protein>
<evidence type="ECO:0000313" key="3">
    <source>
        <dbReference type="WBParaSite" id="PSAMB.scaffold4166size15430.g23664.t1"/>
    </source>
</evidence>
<proteinExistence type="predicted"/>
<evidence type="ECO:0000313" key="2">
    <source>
        <dbReference type="Proteomes" id="UP000887566"/>
    </source>
</evidence>
<dbReference type="Proteomes" id="UP000887566">
    <property type="component" value="Unplaced"/>
</dbReference>
<reference evidence="3" key="1">
    <citation type="submission" date="2022-11" db="UniProtKB">
        <authorList>
            <consortium name="WormBaseParasite"/>
        </authorList>
    </citation>
    <scope>IDENTIFICATION</scope>
</reference>